<evidence type="ECO:0000259" key="2">
    <source>
        <dbReference type="Pfam" id="PF01337"/>
    </source>
</evidence>
<feature type="domain" description="Barstar (barnase inhibitor)" evidence="2">
    <location>
        <begin position="27"/>
        <end position="115"/>
    </location>
</feature>
<dbReference type="Gene3D" id="3.30.370.10">
    <property type="entry name" value="Barstar-like"/>
    <property type="match status" value="1"/>
</dbReference>
<dbReference type="AlphaFoldDB" id="A0A918EZU1"/>
<dbReference type="Pfam" id="PF01337">
    <property type="entry name" value="Barstar"/>
    <property type="match status" value="1"/>
</dbReference>
<organism evidence="3 4">
    <name type="scientific">Deinococcus ruber</name>
    <dbReference type="NCBI Taxonomy" id="1848197"/>
    <lineage>
        <taxon>Bacteria</taxon>
        <taxon>Thermotogati</taxon>
        <taxon>Deinococcota</taxon>
        <taxon>Deinococci</taxon>
        <taxon>Deinococcales</taxon>
        <taxon>Deinococcaceae</taxon>
        <taxon>Deinococcus</taxon>
    </lineage>
</organism>
<gene>
    <name evidence="3" type="ORF">GCM10008957_04000</name>
</gene>
<evidence type="ECO:0000313" key="4">
    <source>
        <dbReference type="Proteomes" id="UP000603865"/>
    </source>
</evidence>
<sequence>MTQLSPAPTGFQTAPTDLNALPADLQTLDLNSIDSKAELMHALAYTLHLPPHFGHNWDALYDLLSDPDARTSAALHLTHWGEFQARRPDLAGPLRSVLLDAQEALHAAGISLWLLV</sequence>
<proteinExistence type="inferred from homology"/>
<comment type="caution">
    <text evidence="3">The sequence shown here is derived from an EMBL/GenBank/DDBJ whole genome shotgun (WGS) entry which is preliminary data.</text>
</comment>
<accession>A0A918EZU1</accession>
<dbReference type="EMBL" id="BMQL01000001">
    <property type="protein sequence ID" value="GGQ94936.1"/>
    <property type="molecule type" value="Genomic_DNA"/>
</dbReference>
<dbReference type="InterPro" id="IPR035905">
    <property type="entry name" value="Barstar-like_sf"/>
</dbReference>
<name>A0A918EZU1_9DEIO</name>
<keyword evidence="4" id="KW-1185">Reference proteome</keyword>
<evidence type="ECO:0000313" key="3">
    <source>
        <dbReference type="EMBL" id="GGQ94936.1"/>
    </source>
</evidence>
<protein>
    <submittedName>
        <fullName evidence="3">Nuclease inhibitor</fullName>
    </submittedName>
</protein>
<comment type="similarity">
    <text evidence="1">Belongs to the barstar family.</text>
</comment>
<reference evidence="3" key="1">
    <citation type="journal article" date="2014" name="Int. J. Syst. Evol. Microbiol.">
        <title>Complete genome sequence of Corynebacterium casei LMG S-19264T (=DSM 44701T), isolated from a smear-ripened cheese.</title>
        <authorList>
            <consortium name="US DOE Joint Genome Institute (JGI-PGF)"/>
            <person name="Walter F."/>
            <person name="Albersmeier A."/>
            <person name="Kalinowski J."/>
            <person name="Ruckert C."/>
        </authorList>
    </citation>
    <scope>NUCLEOTIDE SEQUENCE</scope>
    <source>
        <strain evidence="3">JCM 31311</strain>
    </source>
</reference>
<reference evidence="3" key="2">
    <citation type="submission" date="2020-09" db="EMBL/GenBank/DDBJ databases">
        <authorList>
            <person name="Sun Q."/>
            <person name="Ohkuma M."/>
        </authorList>
    </citation>
    <scope>NUCLEOTIDE SEQUENCE</scope>
    <source>
        <strain evidence="3">JCM 31311</strain>
    </source>
</reference>
<dbReference type="InterPro" id="IPR000468">
    <property type="entry name" value="Barstar"/>
</dbReference>
<dbReference type="SUPFAM" id="SSF52038">
    <property type="entry name" value="Barstar-related"/>
    <property type="match status" value="1"/>
</dbReference>
<dbReference type="RefSeq" id="WP_189087796.1">
    <property type="nucleotide sequence ID" value="NZ_BMQL01000001.1"/>
</dbReference>
<evidence type="ECO:0000256" key="1">
    <source>
        <dbReference type="ARBA" id="ARBA00006845"/>
    </source>
</evidence>
<dbReference type="Proteomes" id="UP000603865">
    <property type="component" value="Unassembled WGS sequence"/>
</dbReference>